<dbReference type="Pfam" id="PF05705">
    <property type="entry name" value="DUF829"/>
    <property type="match status" value="1"/>
</dbReference>
<organism evidence="7 8">
    <name type="scientific">Neonectria magnoliae</name>
    <dbReference type="NCBI Taxonomy" id="2732573"/>
    <lineage>
        <taxon>Eukaryota</taxon>
        <taxon>Fungi</taxon>
        <taxon>Dikarya</taxon>
        <taxon>Ascomycota</taxon>
        <taxon>Pezizomycotina</taxon>
        <taxon>Sordariomycetes</taxon>
        <taxon>Hypocreomycetidae</taxon>
        <taxon>Hypocreales</taxon>
        <taxon>Nectriaceae</taxon>
        <taxon>Neonectria</taxon>
    </lineage>
</organism>
<keyword evidence="4" id="KW-0472">Membrane</keyword>
<accession>A0ABR1HTU2</accession>
<sequence length="284" mass="31211">MAAADVSPVTTPSSRTADPLAFMDKLGPAVAYFDPGTAGARSPRVIMLLTWMNAHDAHVAKYVAAHRELFPDARILLCRSTGATWVSSALRMRKLEPAMPVLRDLAAAAGAGEEPQFLVHMFSNGGVASAATLWDSWTSELGGEQHIPRYVVVMDSCPGRWNYKRDYRAAATSLPGWAWPLAHVLVVMLWLVFVAGGRDGPNETNGAKVNSPIFLSRQVRRTYAYGTEDKTVGWDHVEAHVREAKEKGAVVRVEKFVGGQHVSLARLDAERYWGLIKRAWEGDE</sequence>
<evidence type="ECO:0000313" key="8">
    <source>
        <dbReference type="Proteomes" id="UP001498421"/>
    </source>
</evidence>
<protein>
    <recommendedName>
        <fullName evidence="9">Indole-diterpene biosynthesis protein PaxU</fullName>
    </recommendedName>
</protein>
<evidence type="ECO:0000256" key="3">
    <source>
        <dbReference type="ARBA" id="ARBA00022989"/>
    </source>
</evidence>
<evidence type="ECO:0000313" key="7">
    <source>
        <dbReference type="EMBL" id="KAK7424234.1"/>
    </source>
</evidence>
<evidence type="ECO:0000256" key="5">
    <source>
        <dbReference type="ARBA" id="ARBA00023242"/>
    </source>
</evidence>
<dbReference type="Proteomes" id="UP001498421">
    <property type="component" value="Unassembled WGS sequence"/>
</dbReference>
<reference evidence="7 8" key="1">
    <citation type="journal article" date="2025" name="Microbiol. Resour. Announc.">
        <title>Draft genome sequences for Neonectria magnoliae and Neonectria punicea, canker pathogens of Liriodendron tulipifera and Acer saccharum in West Virginia.</title>
        <authorList>
            <person name="Petronek H.M."/>
            <person name="Kasson M.T."/>
            <person name="Metheny A.M."/>
            <person name="Stauder C.M."/>
            <person name="Lovett B."/>
            <person name="Lynch S.C."/>
            <person name="Garnas J.R."/>
            <person name="Kasson L.R."/>
            <person name="Stajich J.E."/>
        </authorList>
    </citation>
    <scope>NUCLEOTIDE SEQUENCE [LARGE SCALE GENOMIC DNA]</scope>
    <source>
        <strain evidence="7 8">NRRL 64651</strain>
    </source>
</reference>
<dbReference type="EMBL" id="JAZAVK010000092">
    <property type="protein sequence ID" value="KAK7424234.1"/>
    <property type="molecule type" value="Genomic_DNA"/>
</dbReference>
<evidence type="ECO:0000256" key="2">
    <source>
        <dbReference type="ARBA" id="ARBA00022692"/>
    </source>
</evidence>
<keyword evidence="2" id="KW-0812">Transmembrane</keyword>
<comment type="caution">
    <text evidence="7">The sequence shown here is derived from an EMBL/GenBank/DDBJ whole genome shotgun (WGS) entry which is preliminary data.</text>
</comment>
<evidence type="ECO:0008006" key="9">
    <source>
        <dbReference type="Google" id="ProtNLM"/>
    </source>
</evidence>
<comment type="subcellular location">
    <subcellularLocation>
        <location evidence="6">Endomembrane system</location>
        <topology evidence="6">Single-pass membrane protein</topology>
    </subcellularLocation>
    <subcellularLocation>
        <location evidence="1">Nucleus membrane</location>
    </subcellularLocation>
</comment>
<evidence type="ECO:0000256" key="1">
    <source>
        <dbReference type="ARBA" id="ARBA00004126"/>
    </source>
</evidence>
<dbReference type="PANTHER" id="PTHR12265:SF30">
    <property type="entry name" value="TRANSMEMBRANE PROTEIN 53"/>
    <property type="match status" value="1"/>
</dbReference>
<keyword evidence="5" id="KW-0539">Nucleus</keyword>
<gene>
    <name evidence="7" type="ORF">QQZ08_008722</name>
</gene>
<name>A0ABR1HTU2_9HYPO</name>
<keyword evidence="8" id="KW-1185">Reference proteome</keyword>
<evidence type="ECO:0000256" key="6">
    <source>
        <dbReference type="ARBA" id="ARBA00037847"/>
    </source>
</evidence>
<evidence type="ECO:0000256" key="4">
    <source>
        <dbReference type="ARBA" id="ARBA00023136"/>
    </source>
</evidence>
<proteinExistence type="predicted"/>
<dbReference type="InterPro" id="IPR008547">
    <property type="entry name" value="DUF829_TMEM53"/>
</dbReference>
<keyword evidence="3" id="KW-1133">Transmembrane helix</keyword>
<dbReference type="PANTHER" id="PTHR12265">
    <property type="entry name" value="TRANSMEMBRANE PROTEIN 53"/>
    <property type="match status" value="1"/>
</dbReference>